<feature type="domain" description="RNB" evidence="2">
    <location>
        <begin position="245"/>
        <end position="517"/>
    </location>
</feature>
<dbReference type="AlphaFoldDB" id="A0A6S6T8F7"/>
<reference evidence="3" key="1">
    <citation type="submission" date="2020-01" db="EMBL/GenBank/DDBJ databases">
        <authorList>
            <person name="Meier V. D."/>
            <person name="Meier V D."/>
        </authorList>
    </citation>
    <scope>NUCLEOTIDE SEQUENCE</scope>
    <source>
        <strain evidence="3">HLG_WM_MAG_07</strain>
    </source>
</reference>
<dbReference type="SMART" id="SM00955">
    <property type="entry name" value="RNB"/>
    <property type="match status" value="1"/>
</dbReference>
<dbReference type="Pfam" id="PF00773">
    <property type="entry name" value="RNB"/>
    <property type="match status" value="2"/>
</dbReference>
<dbReference type="SUPFAM" id="SSF50249">
    <property type="entry name" value="Nucleic acid-binding proteins"/>
    <property type="match status" value="2"/>
</dbReference>
<dbReference type="GO" id="GO:0000932">
    <property type="term" value="C:P-body"/>
    <property type="evidence" value="ECO:0007669"/>
    <property type="project" value="TreeGrafter"/>
</dbReference>
<dbReference type="InterPro" id="IPR022966">
    <property type="entry name" value="RNase_II/R_CS"/>
</dbReference>
<dbReference type="PANTHER" id="PTHR23355">
    <property type="entry name" value="RIBONUCLEASE"/>
    <property type="match status" value="1"/>
</dbReference>
<dbReference type="PROSITE" id="PS01175">
    <property type="entry name" value="RIBONUCLEASE_II"/>
    <property type="match status" value="1"/>
</dbReference>
<evidence type="ECO:0000256" key="1">
    <source>
        <dbReference type="ARBA" id="ARBA00022839"/>
    </source>
</evidence>
<keyword evidence="1" id="KW-0269">Exonuclease</keyword>
<dbReference type="Gene3D" id="1.10.10.10">
    <property type="entry name" value="Winged helix-like DNA-binding domain superfamily/Winged helix DNA-binding domain"/>
    <property type="match status" value="1"/>
</dbReference>
<keyword evidence="1" id="KW-0540">Nuclease</keyword>
<keyword evidence="1" id="KW-0378">Hydrolase</keyword>
<accession>A0A6S6T8F7</accession>
<proteinExistence type="predicted"/>
<evidence type="ECO:0000259" key="2">
    <source>
        <dbReference type="SMART" id="SM00955"/>
    </source>
</evidence>
<organism evidence="3">
    <name type="scientific">uncultured Thiotrichaceae bacterium</name>
    <dbReference type="NCBI Taxonomy" id="298394"/>
    <lineage>
        <taxon>Bacteria</taxon>
        <taxon>Pseudomonadati</taxon>
        <taxon>Pseudomonadota</taxon>
        <taxon>Gammaproteobacteria</taxon>
        <taxon>Thiotrichales</taxon>
        <taxon>Thiotrichaceae</taxon>
        <taxon>environmental samples</taxon>
    </lineage>
</organism>
<dbReference type="InterPro" id="IPR056404">
    <property type="entry name" value="HTH_RNase_II"/>
</dbReference>
<gene>
    <name evidence="3" type="ORF">HELGO_WM14276</name>
</gene>
<dbReference type="GO" id="GO:0003723">
    <property type="term" value="F:RNA binding"/>
    <property type="evidence" value="ECO:0007669"/>
    <property type="project" value="InterPro"/>
</dbReference>
<dbReference type="GO" id="GO:0006402">
    <property type="term" value="P:mRNA catabolic process"/>
    <property type="evidence" value="ECO:0007669"/>
    <property type="project" value="TreeGrafter"/>
</dbReference>
<dbReference type="InterPro" id="IPR050180">
    <property type="entry name" value="RNR_Ribonuclease"/>
</dbReference>
<evidence type="ECO:0000313" key="3">
    <source>
        <dbReference type="EMBL" id="CAA6811690.1"/>
    </source>
</evidence>
<dbReference type="PANTHER" id="PTHR23355:SF42">
    <property type="entry name" value="RIBONUCLEASE II, CHLOROPLASTIC_MITOCHONDRIAL"/>
    <property type="match status" value="1"/>
</dbReference>
<dbReference type="InterPro" id="IPR036388">
    <property type="entry name" value="WH-like_DNA-bd_sf"/>
</dbReference>
<name>A0A6S6T8F7_9GAMM</name>
<dbReference type="InterPro" id="IPR001900">
    <property type="entry name" value="RNase_II/R"/>
</dbReference>
<protein>
    <submittedName>
        <fullName evidence="3">Exoribonuclease-2</fullName>
    </submittedName>
</protein>
<dbReference type="InterPro" id="IPR012340">
    <property type="entry name" value="NA-bd_OB-fold"/>
</dbReference>
<dbReference type="EMBL" id="CACVAY010000050">
    <property type="protein sequence ID" value="CAA6811690.1"/>
    <property type="molecule type" value="Genomic_DNA"/>
</dbReference>
<dbReference type="Gene3D" id="2.40.50.140">
    <property type="entry name" value="Nucleic acid-binding proteins"/>
    <property type="match status" value="1"/>
</dbReference>
<sequence length="622" mass="70925">MHYHIHPQNYATDQMTDYKKGTLVCYKSKPAIVDAVSDKIDILFFKHIKRVRDKDITFIHPGPVSDVSTLNVNVPEALESLEETIELLDGEAVPLEELAELLFGDFTPQTAWSTWALLKDDLYFEGEPDEIRARPLDLVKVEKEKRDARRQQQEHWNSLIARIKNGQIEETDYKDLTEVEQVACGERENSRILKTVGIPETPEAAHALLIKLGYWLEEYNPWPRRHGVIMTNPELAIPEPVETERRDLRHLQAWAIDDVGNQDPDDAISLEGDRLWVHIADASSLVTPDSELDIEARSRGTNVYLPDQTIHMLPAEATPVLGLGLQDESNALSISFRVADNGELEDIDVCFSVLKVTRTTYDDADKELDTTFADLKAITDRYQQRRLDNNAAMLDLPEVNIKVNEEGKVSIHPYSKGGSRQLVAESMLAAGEAIAQFATDNNIPIPFAFQPEPEEIQHPEKLSEHYAYRRCFKASRHATEPDSHFGLGLPHYTRVTSPMRRYLDLIVHQQLRAFITEQPMLDHEALVERIGLADEGSFAARKAERTSTQHWTLLYLHQNPDWKGEAIVVNQDERKTYIILPEIAMEPRLRKEKTYDLDTSLTMQVKSVNIPDLHAHFKIVSD</sequence>
<dbReference type="GO" id="GO:0000175">
    <property type="term" value="F:3'-5'-RNA exonuclease activity"/>
    <property type="evidence" value="ECO:0007669"/>
    <property type="project" value="TreeGrafter"/>
</dbReference>
<dbReference type="Pfam" id="PF23161">
    <property type="entry name" value="HTH_RNase_II"/>
    <property type="match status" value="1"/>
</dbReference>